<feature type="compositionally biased region" description="Polar residues" evidence="1">
    <location>
        <begin position="164"/>
        <end position="187"/>
    </location>
</feature>
<dbReference type="GO" id="GO:0016787">
    <property type="term" value="F:hydrolase activity"/>
    <property type="evidence" value="ECO:0007669"/>
    <property type="project" value="UniProtKB-KW"/>
</dbReference>
<dbReference type="RefSeq" id="XP_037213335.1">
    <property type="nucleotide sequence ID" value="XM_037370334.1"/>
</dbReference>
<protein>
    <submittedName>
        <fullName evidence="2">Glycoside hydrolase family 31 protein</fullName>
    </submittedName>
</protein>
<name>A0A8H6VPV7_9AGAR</name>
<dbReference type="OrthoDB" id="2943086at2759"/>
<feature type="region of interest" description="Disordered" evidence="1">
    <location>
        <begin position="153"/>
        <end position="215"/>
    </location>
</feature>
<organism evidence="2 3">
    <name type="scientific">Mycena indigotica</name>
    <dbReference type="NCBI Taxonomy" id="2126181"/>
    <lineage>
        <taxon>Eukaryota</taxon>
        <taxon>Fungi</taxon>
        <taxon>Dikarya</taxon>
        <taxon>Basidiomycota</taxon>
        <taxon>Agaricomycotina</taxon>
        <taxon>Agaricomycetes</taxon>
        <taxon>Agaricomycetidae</taxon>
        <taxon>Agaricales</taxon>
        <taxon>Marasmiineae</taxon>
        <taxon>Mycenaceae</taxon>
        <taxon>Mycena</taxon>
    </lineage>
</organism>
<dbReference type="AlphaFoldDB" id="A0A8H6VPV7"/>
<evidence type="ECO:0000313" key="2">
    <source>
        <dbReference type="EMBL" id="KAF7289304.1"/>
    </source>
</evidence>
<evidence type="ECO:0000313" key="3">
    <source>
        <dbReference type="Proteomes" id="UP000636479"/>
    </source>
</evidence>
<proteinExistence type="predicted"/>
<keyword evidence="3" id="KW-1185">Reference proteome</keyword>
<evidence type="ECO:0000256" key="1">
    <source>
        <dbReference type="SAM" id="MobiDB-lite"/>
    </source>
</evidence>
<accession>A0A8H6VPV7</accession>
<feature type="region of interest" description="Disordered" evidence="1">
    <location>
        <begin position="431"/>
        <end position="475"/>
    </location>
</feature>
<feature type="compositionally biased region" description="Basic residues" evidence="1">
    <location>
        <begin position="457"/>
        <end position="467"/>
    </location>
</feature>
<sequence>MPLPKTTTSTDNDDGWQKVSGDWWRIKYSAVSWTYSPEAGEEVIPIPKPRFSNGLFLSQPVEEKGLEGDDEDSQKLNDHLVGLKGALDALEPYEIGVGFYWPESPLNREPESEIGPDKARVGGHVVDAKEQWDELVQGLTGGLTITTAGQHEIDSDDESALSVHRSTSTHSSMDLTDSDRSVSSIPMPSTPRARRNYPSIQVKTDSSPSRNSDRSRLNAAASIFVPSPPKPKLPPRVEPISFPTLNKSSTPPFNATFVFPSLDVQVPPVPSVKITKDEQGFYSEAEAQSTTVVPSFLQGAFTPKQRRTPSSKTRAIVDKLKSSVSQQQEHVSRPPQIQLSSLEKPRLSTSEHGGDVHTPPAEEDSEGWIGGDDVTKPTPGNPKTRRTRELFLALTRRRSNSSPTKPTLVADPPLNGDEKSAPVTVAIQLPSPASTSSLNSSDNDGWLEGSSTPAVVHKPRPPKKAKRPSASGIVPGGVQGANGFIRPNHHPPAYFYPPAQPVAVPVPYAAAYMHQMQFLQMQQMQQHMRRISAPVAVGRSSRGASVDWSAANQFAVPIPAYPIPVAVPVPLHHPPPVYVPRAS</sequence>
<reference evidence="2" key="1">
    <citation type="submission" date="2020-05" db="EMBL/GenBank/DDBJ databases">
        <title>Mycena genomes resolve the evolution of fungal bioluminescence.</title>
        <authorList>
            <person name="Tsai I.J."/>
        </authorList>
    </citation>
    <scope>NUCLEOTIDE SEQUENCE</scope>
    <source>
        <strain evidence="2">171206Taipei</strain>
    </source>
</reference>
<dbReference type="Proteomes" id="UP000636479">
    <property type="component" value="Unassembled WGS sequence"/>
</dbReference>
<gene>
    <name evidence="2" type="ORF">MIND_01392100</name>
</gene>
<feature type="compositionally biased region" description="Low complexity" evidence="1">
    <location>
        <begin position="431"/>
        <end position="444"/>
    </location>
</feature>
<dbReference type="EMBL" id="JACAZF010000017">
    <property type="protein sequence ID" value="KAF7289304.1"/>
    <property type="molecule type" value="Genomic_DNA"/>
</dbReference>
<feature type="compositionally biased region" description="Polar residues" evidence="1">
    <location>
        <begin position="322"/>
        <end position="351"/>
    </location>
</feature>
<keyword evidence="2" id="KW-0378">Hydrolase</keyword>
<comment type="caution">
    <text evidence="2">The sequence shown here is derived from an EMBL/GenBank/DDBJ whole genome shotgun (WGS) entry which is preliminary data.</text>
</comment>
<dbReference type="GeneID" id="59352850"/>
<feature type="region of interest" description="Disordered" evidence="1">
    <location>
        <begin position="319"/>
        <end position="419"/>
    </location>
</feature>